<keyword evidence="5" id="KW-1185">Reference proteome</keyword>
<accession>A0A6J5XBZ9</accession>
<feature type="signal peptide" evidence="1">
    <location>
        <begin position="1"/>
        <end position="18"/>
    </location>
</feature>
<evidence type="ECO:0000313" key="3">
    <source>
        <dbReference type="EMBL" id="CAB4308388.1"/>
    </source>
</evidence>
<feature type="chain" id="PRO_5036181881" evidence="1">
    <location>
        <begin position="19"/>
        <end position="133"/>
    </location>
</feature>
<name>A0A6J5XBZ9_PRUAR</name>
<reference evidence="3 4" key="2">
    <citation type="submission" date="2020-05" db="EMBL/GenBank/DDBJ databases">
        <authorList>
            <person name="Campoy J."/>
            <person name="Schneeberger K."/>
            <person name="Spophaly S."/>
        </authorList>
    </citation>
    <scope>NUCLEOTIDE SEQUENCE [LARGE SCALE GENOMIC DNA]</scope>
    <source>
        <strain evidence="3">PruArmRojPasFocal</strain>
    </source>
</reference>
<proteinExistence type="predicted"/>
<gene>
    <name evidence="2" type="ORF">CURHAP_LOCUS28094</name>
    <name evidence="3" type="ORF">ORAREDHAP_LOCUS27801</name>
</gene>
<dbReference type="EMBL" id="CAEKKB010000004">
    <property type="protein sequence ID" value="CAB4308388.1"/>
    <property type="molecule type" value="Genomic_DNA"/>
</dbReference>
<dbReference type="EMBL" id="CAEKDK010000004">
    <property type="protein sequence ID" value="CAB4277960.1"/>
    <property type="molecule type" value="Genomic_DNA"/>
</dbReference>
<organism evidence="3 5">
    <name type="scientific">Prunus armeniaca</name>
    <name type="common">Apricot</name>
    <name type="synonym">Armeniaca vulgaris</name>
    <dbReference type="NCBI Taxonomy" id="36596"/>
    <lineage>
        <taxon>Eukaryota</taxon>
        <taxon>Viridiplantae</taxon>
        <taxon>Streptophyta</taxon>
        <taxon>Embryophyta</taxon>
        <taxon>Tracheophyta</taxon>
        <taxon>Spermatophyta</taxon>
        <taxon>Magnoliopsida</taxon>
        <taxon>eudicotyledons</taxon>
        <taxon>Gunneridae</taxon>
        <taxon>Pentapetalae</taxon>
        <taxon>rosids</taxon>
        <taxon>fabids</taxon>
        <taxon>Rosales</taxon>
        <taxon>Rosaceae</taxon>
        <taxon>Amygdaloideae</taxon>
        <taxon>Amygdaleae</taxon>
        <taxon>Prunus</taxon>
    </lineage>
</organism>
<evidence type="ECO:0000256" key="1">
    <source>
        <dbReference type="SAM" id="SignalP"/>
    </source>
</evidence>
<evidence type="ECO:0000313" key="5">
    <source>
        <dbReference type="Proteomes" id="UP000507245"/>
    </source>
</evidence>
<dbReference type="Proteomes" id="UP000507245">
    <property type="component" value="Unassembled WGS sequence"/>
</dbReference>
<protein>
    <submittedName>
        <fullName evidence="3">Uncharacterized protein</fullName>
    </submittedName>
</protein>
<evidence type="ECO:0000313" key="2">
    <source>
        <dbReference type="EMBL" id="CAB4277960.1"/>
    </source>
</evidence>
<reference evidence="5" key="1">
    <citation type="journal article" date="2020" name="Genome Biol.">
        <title>Gamete binning: chromosome-level and haplotype-resolved genome assembly enabled by high-throughput single-cell sequencing of gamete genomes.</title>
        <authorList>
            <person name="Campoy J.A."/>
            <person name="Sun H."/>
            <person name="Goel M."/>
            <person name="Jiao W.-B."/>
            <person name="Folz-Donahue K."/>
            <person name="Wang N."/>
            <person name="Rubio M."/>
            <person name="Liu C."/>
            <person name="Kukat C."/>
            <person name="Ruiz D."/>
            <person name="Huettel B."/>
            <person name="Schneeberger K."/>
        </authorList>
    </citation>
    <scope>NUCLEOTIDE SEQUENCE [LARGE SCALE GENOMIC DNA]</scope>
    <source>
        <strain evidence="5">cv. Rojo Pasion</strain>
    </source>
</reference>
<sequence length="133" mass="15365">MKKKKLPWGMVFPWVLKALPFQLQHHVVLNPLVEKQKGSSGFCFCGDLGRGLGLKHFMVELGWQTRAAREAAIRHLSTMFVFVKVTIAVHQSALKRFLKLRFKYDSQTYQLHPNAIKSWPSKLFIIPVVCRTM</sequence>
<evidence type="ECO:0000313" key="4">
    <source>
        <dbReference type="Proteomes" id="UP000507222"/>
    </source>
</evidence>
<dbReference type="Proteomes" id="UP000507222">
    <property type="component" value="Unassembled WGS sequence"/>
</dbReference>
<dbReference type="AlphaFoldDB" id="A0A6J5XBZ9"/>
<keyword evidence="1" id="KW-0732">Signal</keyword>